<dbReference type="AlphaFoldDB" id="A0A484H0V1"/>
<dbReference type="Proteomes" id="UP000295264">
    <property type="component" value="Unassembled WGS sequence"/>
</dbReference>
<feature type="non-terminal residue" evidence="1">
    <location>
        <position position="46"/>
    </location>
</feature>
<name>A0A484H0V1_SOUCH</name>
<comment type="caution">
    <text evidence="1">The sequence shown here is derived from an EMBL/GenBank/DDBJ whole genome shotgun (WGS) entry which is preliminary data.</text>
</comment>
<dbReference type="EMBL" id="QWLN02001086">
    <property type="protein sequence ID" value="TEA41675.1"/>
    <property type="molecule type" value="Genomic_DNA"/>
</dbReference>
<organism evidence="1 2">
    <name type="scientific">Sousa chinensis</name>
    <name type="common">Indo-pacific humpbacked dolphin</name>
    <name type="synonym">Steno chinensis</name>
    <dbReference type="NCBI Taxonomy" id="103600"/>
    <lineage>
        <taxon>Eukaryota</taxon>
        <taxon>Metazoa</taxon>
        <taxon>Chordata</taxon>
        <taxon>Craniata</taxon>
        <taxon>Vertebrata</taxon>
        <taxon>Euteleostomi</taxon>
        <taxon>Mammalia</taxon>
        <taxon>Eutheria</taxon>
        <taxon>Laurasiatheria</taxon>
        <taxon>Artiodactyla</taxon>
        <taxon>Whippomorpha</taxon>
        <taxon>Cetacea</taxon>
        <taxon>Odontoceti</taxon>
        <taxon>Delphinidae</taxon>
        <taxon>Sousa</taxon>
    </lineage>
</organism>
<accession>A0A484H0V1</accession>
<proteinExistence type="predicted"/>
<gene>
    <name evidence="1" type="ORF">DBR06_SOUSAS1510068</name>
</gene>
<feature type="non-terminal residue" evidence="1">
    <location>
        <position position="1"/>
    </location>
</feature>
<reference evidence="1 2" key="1">
    <citation type="journal article" date="2018" name="Genomics">
        <title>Molecular footprints of inshore aquatic adaptation in Indo-Pacific humpback dolphin (Sousa chinensis).</title>
        <authorList>
            <person name="Ming Y."/>
            <person name="Jian J."/>
            <person name="Yu F."/>
            <person name="Yu X."/>
            <person name="Wang J."/>
            <person name="Liu W."/>
        </authorList>
    </citation>
    <scope>NUCLEOTIDE SEQUENCE [LARGE SCALE GENOMIC DNA]</scope>
    <source>
        <strain evidence="1">MY-2018</strain>
        <tissue evidence="1">Skin</tissue>
    </source>
</reference>
<evidence type="ECO:0000313" key="2">
    <source>
        <dbReference type="Proteomes" id="UP000295264"/>
    </source>
</evidence>
<sequence length="46" mass="4951">SLVVQWVRLHAPNAGAPGLMPCQGTRSCTPQLKILQATTKEPMCCN</sequence>
<protein>
    <submittedName>
        <fullName evidence="1">Uncharacterized protein</fullName>
    </submittedName>
</protein>
<keyword evidence="2" id="KW-1185">Reference proteome</keyword>
<evidence type="ECO:0000313" key="1">
    <source>
        <dbReference type="EMBL" id="TEA41675.1"/>
    </source>
</evidence>